<feature type="transmembrane region" description="Helical" evidence="1">
    <location>
        <begin position="131"/>
        <end position="153"/>
    </location>
</feature>
<dbReference type="Gene3D" id="3.30.1120.10">
    <property type="match status" value="1"/>
</dbReference>
<dbReference type="Pfam" id="PF00884">
    <property type="entry name" value="Sulfatase"/>
    <property type="match status" value="1"/>
</dbReference>
<feature type="transmembrane region" description="Helical" evidence="1">
    <location>
        <begin position="165"/>
        <end position="184"/>
    </location>
</feature>
<name>A0A1F7SDG9_9BACT</name>
<dbReference type="InterPro" id="IPR052701">
    <property type="entry name" value="GAG_Ulvan_Degrading_Sulfatases"/>
</dbReference>
<dbReference type="PANTHER" id="PTHR43751">
    <property type="entry name" value="SULFATASE"/>
    <property type="match status" value="1"/>
</dbReference>
<organism evidence="3 4">
    <name type="scientific">Candidatus Schekmanbacteria bacterium RIFCSPLOWO2_12_FULL_38_15</name>
    <dbReference type="NCBI Taxonomy" id="1817883"/>
    <lineage>
        <taxon>Bacteria</taxon>
        <taxon>Candidatus Schekmaniibacteriota</taxon>
    </lineage>
</organism>
<dbReference type="Gene3D" id="3.40.720.10">
    <property type="entry name" value="Alkaline Phosphatase, subunit A"/>
    <property type="match status" value="1"/>
</dbReference>
<dbReference type="PANTHER" id="PTHR43751:SF3">
    <property type="entry name" value="SULFATASE N-TERMINAL DOMAIN-CONTAINING PROTEIN"/>
    <property type="match status" value="1"/>
</dbReference>
<reference evidence="3 4" key="1">
    <citation type="journal article" date="2016" name="Nat. Commun.">
        <title>Thousands of microbial genomes shed light on interconnected biogeochemical processes in an aquifer system.</title>
        <authorList>
            <person name="Anantharaman K."/>
            <person name="Brown C.T."/>
            <person name="Hug L.A."/>
            <person name="Sharon I."/>
            <person name="Castelle C.J."/>
            <person name="Probst A.J."/>
            <person name="Thomas B.C."/>
            <person name="Singh A."/>
            <person name="Wilkins M.J."/>
            <person name="Karaoz U."/>
            <person name="Brodie E.L."/>
            <person name="Williams K.H."/>
            <person name="Hubbard S.S."/>
            <person name="Banfield J.F."/>
        </authorList>
    </citation>
    <scope>NUCLEOTIDE SEQUENCE [LARGE SCALE GENOMIC DNA]</scope>
</reference>
<dbReference type="AlphaFoldDB" id="A0A1F7SDG9"/>
<gene>
    <name evidence="3" type="ORF">A3G31_12685</name>
</gene>
<feature type="transmembrane region" description="Helical" evidence="1">
    <location>
        <begin position="48"/>
        <end position="75"/>
    </location>
</feature>
<dbReference type="CDD" id="cd16148">
    <property type="entry name" value="sulfatase_like"/>
    <property type="match status" value="1"/>
</dbReference>
<evidence type="ECO:0000313" key="4">
    <source>
        <dbReference type="Proteomes" id="UP000178082"/>
    </source>
</evidence>
<keyword evidence="1" id="KW-0472">Membrane</keyword>
<evidence type="ECO:0000259" key="2">
    <source>
        <dbReference type="Pfam" id="PF00884"/>
    </source>
</evidence>
<protein>
    <recommendedName>
        <fullName evidence="2">Sulfatase N-terminal domain-containing protein</fullName>
    </recommendedName>
</protein>
<feature type="transmembrane region" description="Helical" evidence="1">
    <location>
        <begin position="12"/>
        <end position="36"/>
    </location>
</feature>
<evidence type="ECO:0000256" key="1">
    <source>
        <dbReference type="SAM" id="Phobius"/>
    </source>
</evidence>
<dbReference type="SUPFAM" id="SSF53649">
    <property type="entry name" value="Alkaline phosphatase-like"/>
    <property type="match status" value="1"/>
</dbReference>
<proteinExistence type="predicted"/>
<dbReference type="STRING" id="1817883.A3G31_12685"/>
<feature type="transmembrane region" description="Helical" evidence="1">
    <location>
        <begin position="87"/>
        <end position="105"/>
    </location>
</feature>
<keyword evidence="1" id="KW-1133">Transmembrane helix</keyword>
<comment type="caution">
    <text evidence="3">The sequence shown here is derived from an EMBL/GenBank/DDBJ whole genome shotgun (WGS) entry which is preliminary data.</text>
</comment>
<dbReference type="Proteomes" id="UP000178082">
    <property type="component" value="Unassembled WGS sequence"/>
</dbReference>
<sequence length="682" mass="78957">MKTEYSLKNNIVISTLVCVYFGILISIFDAGVILGYKRGLFALSWTPFLYPFFWVGFHIVGGILFGSLFGLLIFLTFRIPWLSRSNVSPVLPLMLCSVFLLFLYWKDWIKLAIKERQFASSWLVFEGVSKYIIYLLILLTIMVVLFPLWMLLCSLRDKCHGMWKVLLKAGGAFVLIYVISYFGFIRNNTFIMPDFWSSKDSPFRKVNSQEVPNGNFKYGSQKQVTNVLLIVIDTLRADHMSLYGYKRNTTPFLEKYANKGVVFTKAYTQKTSTSPSVASILTGTYPHTHGIVGIREYLPDSAVTIGEVLKRYGFHTASFVSNPNLSAEFNFNQGFDITVDCATKDDLAGANLVNNKVFPWLKEHRSDKFFLYVHYIDPHAPYTSPAPYNKTFIDDKYYGEFKNFRDKNIFIRKSPTDISYYDPDYYIAQYDGEILYTDTEIDRLIQYLDSLGLTDNTLVVITADHGESLGDEQKYFFGHGYYGYEPTAHIPLIMIAPKIIPGGKVIKRIVETIDIAPTVLSFFDIPVYKDMEGMNLIPYIAGTEKISHPRAYLEADSTRDYLTNILIDGDYKLICNLDWLHDFDFFNPVLCVDFNRRLHLWKKLWRLDPKLRPRQRWELYNLAKDPGEKINLAMSQPQIFQEYKTKLSAWMRRRPAFQNYKKDIKTLSSKTLKNLKTLGYIQ</sequence>
<feature type="domain" description="Sulfatase N-terminal" evidence="2">
    <location>
        <begin position="226"/>
        <end position="524"/>
    </location>
</feature>
<dbReference type="EMBL" id="MGDI01000037">
    <property type="protein sequence ID" value="OGL51833.1"/>
    <property type="molecule type" value="Genomic_DNA"/>
</dbReference>
<accession>A0A1F7SDG9</accession>
<dbReference type="InterPro" id="IPR017850">
    <property type="entry name" value="Alkaline_phosphatase_core_sf"/>
</dbReference>
<keyword evidence="1" id="KW-0812">Transmembrane</keyword>
<dbReference type="InterPro" id="IPR000917">
    <property type="entry name" value="Sulfatase_N"/>
</dbReference>
<evidence type="ECO:0000313" key="3">
    <source>
        <dbReference type="EMBL" id="OGL51833.1"/>
    </source>
</evidence>